<dbReference type="STRING" id="477.A9309_08215"/>
<dbReference type="Pfam" id="PF00497">
    <property type="entry name" value="SBP_bac_3"/>
    <property type="match status" value="1"/>
</dbReference>
<reference evidence="4 5" key="1">
    <citation type="submission" date="2018-06" db="EMBL/GenBank/DDBJ databases">
        <authorList>
            <consortium name="Pathogen Informatics"/>
            <person name="Doyle S."/>
        </authorList>
    </citation>
    <scope>NUCLEOTIDE SEQUENCE [LARGE SCALE GENOMIC DNA]</scope>
    <source>
        <strain evidence="4 5">NCTC10359</strain>
    </source>
</reference>
<evidence type="ECO:0000256" key="1">
    <source>
        <dbReference type="ARBA" id="ARBA00010333"/>
    </source>
</evidence>
<dbReference type="SMART" id="SM00062">
    <property type="entry name" value="PBPb"/>
    <property type="match status" value="1"/>
</dbReference>
<organism evidence="4 5">
    <name type="scientific">Moraxella lacunata</name>
    <dbReference type="NCBI Taxonomy" id="477"/>
    <lineage>
        <taxon>Bacteria</taxon>
        <taxon>Pseudomonadati</taxon>
        <taxon>Pseudomonadota</taxon>
        <taxon>Gammaproteobacteria</taxon>
        <taxon>Moraxellales</taxon>
        <taxon>Moraxellaceae</taxon>
        <taxon>Moraxella</taxon>
    </lineage>
</organism>
<keyword evidence="2" id="KW-0732">Signal</keyword>
<accession>A0A378T6G0</accession>
<feature type="domain" description="Solute-binding protein family 3/N-terminal" evidence="3">
    <location>
        <begin position="64"/>
        <end position="286"/>
    </location>
</feature>
<dbReference type="PANTHER" id="PTHR35936">
    <property type="entry name" value="MEMBRANE-BOUND LYTIC MUREIN TRANSGLYCOSYLASE F"/>
    <property type="match status" value="1"/>
</dbReference>
<dbReference type="SUPFAM" id="SSF53850">
    <property type="entry name" value="Periplasmic binding protein-like II"/>
    <property type="match status" value="1"/>
</dbReference>
<dbReference type="Gene3D" id="3.40.190.10">
    <property type="entry name" value="Periplasmic binding protein-like II"/>
    <property type="match status" value="2"/>
</dbReference>
<evidence type="ECO:0000259" key="3">
    <source>
        <dbReference type="SMART" id="SM00062"/>
    </source>
</evidence>
<dbReference type="Proteomes" id="UP000254437">
    <property type="component" value="Unassembled WGS sequence"/>
</dbReference>
<protein>
    <submittedName>
        <fullName evidence="4">Arginine-binding extracellular protein ArtP</fullName>
    </submittedName>
</protein>
<dbReference type="EMBL" id="UGQU01000001">
    <property type="protein sequence ID" value="STZ56210.1"/>
    <property type="molecule type" value="Genomic_DNA"/>
</dbReference>
<name>A0A378T6G0_MORLA</name>
<dbReference type="RefSeq" id="WP_115005758.1">
    <property type="nucleotide sequence ID" value="NZ_UGQU01000001.1"/>
</dbReference>
<proteinExistence type="inferred from homology"/>
<gene>
    <name evidence="4" type="primary">artP_1</name>
    <name evidence="4" type="ORF">NCTC10359_00814</name>
</gene>
<evidence type="ECO:0000256" key="2">
    <source>
        <dbReference type="ARBA" id="ARBA00022729"/>
    </source>
</evidence>
<evidence type="ECO:0000313" key="4">
    <source>
        <dbReference type="EMBL" id="STZ56210.1"/>
    </source>
</evidence>
<dbReference type="PANTHER" id="PTHR35936:SF38">
    <property type="entry name" value="GLUTAMINE-BINDING PERIPLASMIC PROTEIN"/>
    <property type="match status" value="1"/>
</dbReference>
<dbReference type="InterPro" id="IPR001638">
    <property type="entry name" value="Solute-binding_3/MltF_N"/>
</dbReference>
<evidence type="ECO:0000313" key="5">
    <source>
        <dbReference type="Proteomes" id="UP000254437"/>
    </source>
</evidence>
<comment type="similarity">
    <text evidence="1">Belongs to the bacterial solute-binding protein 3 family.</text>
</comment>
<dbReference type="AlphaFoldDB" id="A0A378T6G0"/>
<sequence>MRFINISLPTSGEYTLRPFKSLFALMLSIPLVACGDKPSETTNTAASNEPATTHVQVTDNNLPVYRVGTMPDYVPYGVSDEKGQIGGLDIDILQAVAKDQGFVITTHSVPWDIMPEALNSNEVDIIANGLAGDDYSQDTIVATNSYMQSADCIWAKDKEKLANWQKGIIATPDVADMSAELAKNFNISESQFVIDKLEFGSLQSLIHDRADVVVSDCVALDYFGKREEFKAYQFEKMIVPDSDLPEQSNLVFMVRREDSELLNKINQGLANIKKSGELAQIEQKWR</sequence>